<gene>
    <name evidence="1" type="ORF">M2A_0045</name>
</gene>
<dbReference type="AlphaFoldDB" id="A0A081B678"/>
<comment type="caution">
    <text evidence="1">The sequence shown here is derived from an EMBL/GenBank/DDBJ whole genome shotgun (WGS) entry which is preliminary data.</text>
</comment>
<dbReference type="eggNOG" id="COG2199">
    <property type="taxonomic scope" value="Bacteria"/>
</dbReference>
<evidence type="ECO:0000313" key="2">
    <source>
        <dbReference type="Proteomes" id="UP000028702"/>
    </source>
</evidence>
<evidence type="ECO:0000313" key="1">
    <source>
        <dbReference type="EMBL" id="GAK43546.1"/>
    </source>
</evidence>
<sequence>MTNKPIADALKDRLSAAAKKVTGRKPEGPALSADSQLARLVSQIAPGQKGPRSWQAGNIQILGLESLRRQLGPTWDKFASTIHLAIENILSQQLGVKDVYARLGDERYIVIFASNDPRHAAEVMAKVTDHLMANLLGESGTELLQVETVLGQVNASADGDIQFSEHKEEKDPDAGLILPDIGPSNYESVYAPIWNARHQVLSGYAYIPYEKRQNGRERFEHAVLPPDRTSADTLALDLEHLNQAIETMNELYVNKFALQLITQVHYDSLETSAGREKVMAVCRQIPNHLRKFLLLQIVGLPEHTPMTTFMQRVSPLKPFFGFLAVRAPSFASNLRYFRDLSVSTVTYRIPENADQEKILARVEQLVKEAETARILLSIEYVPTIDLAKKLKELGVWFITGKAIGEVQDFPRNMRRCTLDELAADRFV</sequence>
<dbReference type="EMBL" id="BBIO01000001">
    <property type="protein sequence ID" value="GAK43546.1"/>
    <property type="molecule type" value="Genomic_DNA"/>
</dbReference>
<dbReference type="RefSeq" id="WP_045441571.1">
    <property type="nucleotide sequence ID" value="NZ_BBIO01000001.1"/>
</dbReference>
<organism evidence="1 2">
    <name type="scientific">Tepidicaulis marinus</name>
    <dbReference type="NCBI Taxonomy" id="1333998"/>
    <lineage>
        <taxon>Bacteria</taxon>
        <taxon>Pseudomonadati</taxon>
        <taxon>Pseudomonadota</taxon>
        <taxon>Alphaproteobacteria</taxon>
        <taxon>Hyphomicrobiales</taxon>
        <taxon>Parvibaculaceae</taxon>
        <taxon>Tepidicaulis</taxon>
    </lineage>
</organism>
<dbReference type="Proteomes" id="UP000028702">
    <property type="component" value="Unassembled WGS sequence"/>
</dbReference>
<protein>
    <submittedName>
        <fullName evidence="1">Conserved protein</fullName>
    </submittedName>
</protein>
<dbReference type="STRING" id="1333998.M2A_0045"/>
<accession>A0A081B678</accession>
<reference evidence="1 2" key="1">
    <citation type="submission" date="2014-07" db="EMBL/GenBank/DDBJ databases">
        <title>Tepidicaulis marinum gen. nov., sp. nov., a novel marine bacterium denitrifying nitrate to nitrous oxide strictly under microaerobic conditions.</title>
        <authorList>
            <person name="Takeuchi M."/>
            <person name="Yamagishi T."/>
            <person name="Kamagata Y."/>
            <person name="Oshima K."/>
            <person name="Hattori M."/>
            <person name="Katayama T."/>
            <person name="Hanada S."/>
            <person name="Tamaki H."/>
            <person name="Marumo K."/>
            <person name="Maeda H."/>
            <person name="Nedachi M."/>
            <person name="Iwasaki W."/>
            <person name="Suwa Y."/>
            <person name="Sakata S."/>
        </authorList>
    </citation>
    <scope>NUCLEOTIDE SEQUENCE [LARGE SCALE GENOMIC DNA]</scope>
    <source>
        <strain evidence="1 2">MA2</strain>
    </source>
</reference>
<proteinExistence type="predicted"/>
<name>A0A081B678_9HYPH</name>
<keyword evidence="2" id="KW-1185">Reference proteome</keyword>